<keyword evidence="3" id="KW-1185">Reference proteome</keyword>
<gene>
    <name evidence="2" type="ORF">GCM10023176_57020</name>
</gene>
<comment type="caution">
    <text evidence="2">The sequence shown here is derived from an EMBL/GenBank/DDBJ whole genome shotgun (WGS) entry which is preliminary data.</text>
</comment>
<accession>A0ABP8T473</accession>
<evidence type="ECO:0000313" key="3">
    <source>
        <dbReference type="Proteomes" id="UP001500307"/>
    </source>
</evidence>
<organism evidence="2 3">
    <name type="scientific">Micromonospora coerulea</name>
    <dbReference type="NCBI Taxonomy" id="47856"/>
    <lineage>
        <taxon>Bacteria</taxon>
        <taxon>Bacillati</taxon>
        <taxon>Actinomycetota</taxon>
        <taxon>Actinomycetes</taxon>
        <taxon>Micromonosporales</taxon>
        <taxon>Micromonosporaceae</taxon>
        <taxon>Micromonospora</taxon>
    </lineage>
</organism>
<evidence type="ECO:0000313" key="2">
    <source>
        <dbReference type="EMBL" id="GAA4579402.1"/>
    </source>
</evidence>
<dbReference type="Proteomes" id="UP001500307">
    <property type="component" value="Unassembled WGS sequence"/>
</dbReference>
<sequence length="62" mass="6195">MNITSPANGSSRPSDISVTGTSNADPSACRLILVVNGEDRSGTLRGPGAETAPGPPSRQSVS</sequence>
<protein>
    <submittedName>
        <fullName evidence="2">Uncharacterized protein</fullName>
    </submittedName>
</protein>
<feature type="region of interest" description="Disordered" evidence="1">
    <location>
        <begin position="1"/>
        <end position="62"/>
    </location>
</feature>
<dbReference type="EMBL" id="BAABGU010000048">
    <property type="protein sequence ID" value="GAA4579402.1"/>
    <property type="molecule type" value="Genomic_DNA"/>
</dbReference>
<feature type="compositionally biased region" description="Polar residues" evidence="1">
    <location>
        <begin position="1"/>
        <end position="25"/>
    </location>
</feature>
<reference evidence="3" key="1">
    <citation type="journal article" date="2019" name="Int. J. Syst. Evol. Microbiol.">
        <title>The Global Catalogue of Microorganisms (GCM) 10K type strain sequencing project: providing services to taxonomists for standard genome sequencing and annotation.</title>
        <authorList>
            <consortium name="The Broad Institute Genomics Platform"/>
            <consortium name="The Broad Institute Genome Sequencing Center for Infectious Disease"/>
            <person name="Wu L."/>
            <person name="Ma J."/>
        </authorList>
    </citation>
    <scope>NUCLEOTIDE SEQUENCE [LARGE SCALE GENOMIC DNA]</scope>
    <source>
        <strain evidence="3">JCM 3175</strain>
    </source>
</reference>
<name>A0ABP8T473_9ACTN</name>
<evidence type="ECO:0000256" key="1">
    <source>
        <dbReference type="SAM" id="MobiDB-lite"/>
    </source>
</evidence>
<proteinExistence type="predicted"/>